<dbReference type="UniPathway" id="UPA00626">
    <property type="reaction ID" value="UER00678"/>
</dbReference>
<name>A0A6J6LP86_9ZZZZ</name>
<evidence type="ECO:0000256" key="5">
    <source>
        <dbReference type="ARBA" id="ARBA00020164"/>
    </source>
</evidence>
<dbReference type="PANTHER" id="PTHR35524:SF1">
    <property type="entry name" value="ALPHA-ACETOLACTATE DECARBOXYLASE"/>
    <property type="match status" value="1"/>
</dbReference>
<dbReference type="PANTHER" id="PTHR35524">
    <property type="entry name" value="ALPHA-ACETOLACTATE DECARBOXYLASE"/>
    <property type="match status" value="1"/>
</dbReference>
<evidence type="ECO:0000256" key="8">
    <source>
        <dbReference type="ARBA" id="ARBA00023239"/>
    </source>
</evidence>
<keyword evidence="8" id="KW-0456">Lyase</keyword>
<comment type="pathway">
    <text evidence="2">Polyol metabolism; (R,R)-butane-2,3-diol biosynthesis; (R,R)-butane-2,3-diol from pyruvate: step 2/3.</text>
</comment>
<dbReference type="InterPro" id="IPR005128">
    <property type="entry name" value="Acetolactate_a_deCO2ase"/>
</dbReference>
<dbReference type="EC" id="4.1.1.5" evidence="4"/>
<reference evidence="9" key="1">
    <citation type="submission" date="2020-05" db="EMBL/GenBank/DDBJ databases">
        <authorList>
            <person name="Chiriac C."/>
            <person name="Salcher M."/>
            <person name="Ghai R."/>
            <person name="Kavagutti S V."/>
        </authorList>
    </citation>
    <scope>NUCLEOTIDE SEQUENCE</scope>
</reference>
<evidence type="ECO:0000256" key="1">
    <source>
        <dbReference type="ARBA" id="ARBA00001784"/>
    </source>
</evidence>
<organism evidence="9">
    <name type="scientific">freshwater metagenome</name>
    <dbReference type="NCBI Taxonomy" id="449393"/>
    <lineage>
        <taxon>unclassified sequences</taxon>
        <taxon>metagenomes</taxon>
        <taxon>ecological metagenomes</taxon>
    </lineage>
</organism>
<evidence type="ECO:0000256" key="4">
    <source>
        <dbReference type="ARBA" id="ARBA00013204"/>
    </source>
</evidence>
<keyword evidence="6" id="KW-0210">Decarboxylase</keyword>
<evidence type="ECO:0000256" key="3">
    <source>
        <dbReference type="ARBA" id="ARBA00007106"/>
    </source>
</evidence>
<evidence type="ECO:0000256" key="7">
    <source>
        <dbReference type="ARBA" id="ARBA00023061"/>
    </source>
</evidence>
<dbReference type="AlphaFoldDB" id="A0A6J6LP86"/>
<evidence type="ECO:0000313" key="9">
    <source>
        <dbReference type="EMBL" id="CAB4662374.1"/>
    </source>
</evidence>
<dbReference type="SUPFAM" id="SSF117856">
    <property type="entry name" value="AF0104/ALDC/Ptd012-like"/>
    <property type="match status" value="1"/>
</dbReference>
<accession>A0A6J6LP86</accession>
<evidence type="ECO:0000256" key="2">
    <source>
        <dbReference type="ARBA" id="ARBA00005170"/>
    </source>
</evidence>
<gene>
    <name evidence="9" type="ORF">UFOPK2310_00138</name>
</gene>
<proteinExistence type="inferred from homology"/>
<comment type="catalytic activity">
    <reaction evidence="1">
        <text>(2S)-2-acetolactate + H(+) = (R)-acetoin + CO2</text>
        <dbReference type="Rhea" id="RHEA:21580"/>
        <dbReference type="ChEBI" id="CHEBI:15378"/>
        <dbReference type="ChEBI" id="CHEBI:15686"/>
        <dbReference type="ChEBI" id="CHEBI:16526"/>
        <dbReference type="ChEBI" id="CHEBI:58476"/>
        <dbReference type="EC" id="4.1.1.5"/>
    </reaction>
</comment>
<dbReference type="EMBL" id="CAEZWW010000008">
    <property type="protein sequence ID" value="CAB4662374.1"/>
    <property type="molecule type" value="Genomic_DNA"/>
</dbReference>
<evidence type="ECO:0000256" key="6">
    <source>
        <dbReference type="ARBA" id="ARBA00022793"/>
    </source>
</evidence>
<protein>
    <recommendedName>
        <fullName evidence="5">Alpha-acetolactate decarboxylase</fullName>
        <ecNumber evidence="4">4.1.1.5</ecNumber>
    </recommendedName>
</protein>
<comment type="similarity">
    <text evidence="3">Belongs to the alpha-acetolactate decarboxylase family.</text>
</comment>
<keyword evidence="7" id="KW-0005">Acetoin biosynthesis</keyword>
<dbReference type="Pfam" id="PF03306">
    <property type="entry name" value="AAL_decarboxy"/>
    <property type="match status" value="1"/>
</dbReference>
<dbReference type="Gene3D" id="3.30.1330.80">
    <property type="entry name" value="Hypothetical protein, similar to alpha- acetolactate decarboxylase, domain 2"/>
    <property type="match status" value="2"/>
</dbReference>
<dbReference type="CDD" id="cd17299">
    <property type="entry name" value="acetolactate_decarboxylase"/>
    <property type="match status" value="1"/>
</dbReference>
<dbReference type="GO" id="GO:0047605">
    <property type="term" value="F:acetolactate decarboxylase activity"/>
    <property type="evidence" value="ECO:0007669"/>
    <property type="project" value="UniProtKB-EC"/>
</dbReference>
<sequence>MKKHLSLWMALGAATLIAVAGPIAVAQAGDKPWVAQIGTYTYLTSPNYDGLLPINSALSGQTLGLGTFDNLDGELIMIGGSVYRVGTDGVPQIVDTSRTTPFFEAVKFRAESSGPVAPGTTCANLVTLVNALAGSDDGMVAVRVRGTFTDLVTRSVPAQKAPYSPLGQVVAAQTLFPLGQRVAVLVGFRTGNDLAGTGAPGLHLHGLTADRTAGGHVISCVVGPDVQLSVQRAEGVQIFGAPTDNGS</sequence>
<dbReference type="GO" id="GO:0045151">
    <property type="term" value="P:acetoin biosynthetic process"/>
    <property type="evidence" value="ECO:0007669"/>
    <property type="project" value="UniProtKB-KW"/>
</dbReference>